<evidence type="ECO:0000313" key="2">
    <source>
        <dbReference type="EMBL" id="ERG91240.1"/>
    </source>
</evidence>
<dbReference type="HOGENOM" id="CLU_1811416_0_0_2"/>
<name>U1N3W3_9EURY</name>
<dbReference type="STRING" id="1238424.J07HQW1_01274"/>
<dbReference type="AlphaFoldDB" id="U1N3W3"/>
<feature type="region of interest" description="Disordered" evidence="1">
    <location>
        <begin position="60"/>
        <end position="110"/>
    </location>
</feature>
<gene>
    <name evidence="2" type="ORF">J07HQW1_01274</name>
</gene>
<feature type="compositionally biased region" description="Polar residues" evidence="1">
    <location>
        <begin position="97"/>
        <end position="107"/>
    </location>
</feature>
<protein>
    <submittedName>
        <fullName evidence="2">Uncharacterized protein</fullName>
    </submittedName>
</protein>
<evidence type="ECO:0000256" key="1">
    <source>
        <dbReference type="SAM" id="MobiDB-lite"/>
    </source>
</evidence>
<sequence length="142" mass="15643">MFGRSVWRPYSQDGYPRPGIFSAICCTGVGIDVGCLLGPVPPHFTIIRFDRDFSLSARECGDQQRTPDRLARPQIERLRVGAQDPPASLPEAKPIQQGDQNTVMTSAGGTTPYRRTGGYWKYSVSGTVRTSREYWTIGDSGA</sequence>
<reference evidence="2 3" key="1">
    <citation type="journal article" date="2013" name="PLoS ONE">
        <title>Assembly-driven community genomics of a hypersaline microbial ecosystem.</title>
        <authorList>
            <person name="Podell S."/>
            <person name="Ugalde J.A."/>
            <person name="Narasingarao P."/>
            <person name="Banfield J.F."/>
            <person name="Heidelberg K.B."/>
            <person name="Allen E.E."/>
        </authorList>
    </citation>
    <scope>NUCLEOTIDE SEQUENCE [LARGE SCALE GENOMIC DNA]</scope>
    <source>
        <strain evidence="3">J07HQW1</strain>
    </source>
</reference>
<dbReference type="Proteomes" id="UP000030649">
    <property type="component" value="Unassembled WGS sequence"/>
</dbReference>
<dbReference type="EMBL" id="KE356560">
    <property type="protein sequence ID" value="ERG91240.1"/>
    <property type="molecule type" value="Genomic_DNA"/>
</dbReference>
<proteinExistence type="predicted"/>
<evidence type="ECO:0000313" key="3">
    <source>
        <dbReference type="Proteomes" id="UP000030649"/>
    </source>
</evidence>
<accession>U1N3W3</accession>
<feature type="compositionally biased region" description="Basic and acidic residues" evidence="1">
    <location>
        <begin position="60"/>
        <end position="79"/>
    </location>
</feature>
<organism evidence="2 3">
    <name type="scientific">Haloquadratum walsbyi J07HQW1</name>
    <dbReference type="NCBI Taxonomy" id="1238424"/>
    <lineage>
        <taxon>Archaea</taxon>
        <taxon>Methanobacteriati</taxon>
        <taxon>Methanobacteriota</taxon>
        <taxon>Stenosarchaea group</taxon>
        <taxon>Halobacteria</taxon>
        <taxon>Halobacteriales</taxon>
        <taxon>Haloferacaceae</taxon>
        <taxon>Haloquadratum</taxon>
    </lineage>
</organism>